<reference evidence="1" key="1">
    <citation type="submission" date="2014-09" db="EMBL/GenBank/DDBJ databases">
        <authorList>
            <person name="Magalhaes I.L.F."/>
            <person name="Oliveira U."/>
            <person name="Santos F.R."/>
            <person name="Vidigal T.H.D.A."/>
            <person name="Brescovit A.D."/>
            <person name="Santos A.J."/>
        </authorList>
    </citation>
    <scope>NUCLEOTIDE SEQUENCE</scope>
    <source>
        <tissue evidence="1">Shoot tissue taken approximately 20 cm above the soil surface</tissue>
    </source>
</reference>
<protein>
    <submittedName>
        <fullName evidence="1">Uncharacterized protein</fullName>
    </submittedName>
</protein>
<proteinExistence type="predicted"/>
<accession>A0A0A9GQL4</accession>
<reference evidence="1" key="2">
    <citation type="journal article" date="2015" name="Data Brief">
        <title>Shoot transcriptome of the giant reed, Arundo donax.</title>
        <authorList>
            <person name="Barrero R.A."/>
            <person name="Guerrero F.D."/>
            <person name="Moolhuijzen P."/>
            <person name="Goolsby J.A."/>
            <person name="Tidwell J."/>
            <person name="Bellgard S.E."/>
            <person name="Bellgard M.I."/>
        </authorList>
    </citation>
    <scope>NUCLEOTIDE SEQUENCE</scope>
    <source>
        <tissue evidence="1">Shoot tissue taken approximately 20 cm above the soil surface</tissue>
    </source>
</reference>
<dbReference type="EMBL" id="GBRH01172217">
    <property type="protein sequence ID" value="JAE25679.1"/>
    <property type="molecule type" value="Transcribed_RNA"/>
</dbReference>
<organism evidence="1">
    <name type="scientific">Arundo donax</name>
    <name type="common">Giant reed</name>
    <name type="synonym">Donax arundinaceus</name>
    <dbReference type="NCBI Taxonomy" id="35708"/>
    <lineage>
        <taxon>Eukaryota</taxon>
        <taxon>Viridiplantae</taxon>
        <taxon>Streptophyta</taxon>
        <taxon>Embryophyta</taxon>
        <taxon>Tracheophyta</taxon>
        <taxon>Spermatophyta</taxon>
        <taxon>Magnoliopsida</taxon>
        <taxon>Liliopsida</taxon>
        <taxon>Poales</taxon>
        <taxon>Poaceae</taxon>
        <taxon>PACMAD clade</taxon>
        <taxon>Arundinoideae</taxon>
        <taxon>Arundineae</taxon>
        <taxon>Arundo</taxon>
    </lineage>
</organism>
<sequence length="35" mass="3865">MASLPRTSSPLSLSLWRFRSLIRFSPFPSLSPAAS</sequence>
<name>A0A0A9GQL4_ARUDO</name>
<dbReference type="AlphaFoldDB" id="A0A0A9GQL4"/>
<evidence type="ECO:0000313" key="1">
    <source>
        <dbReference type="EMBL" id="JAE25679.1"/>
    </source>
</evidence>